<organism evidence="1 2">
    <name type="scientific">Oligosphaera ethanolica</name>
    <dbReference type="NCBI Taxonomy" id="760260"/>
    <lineage>
        <taxon>Bacteria</taxon>
        <taxon>Pseudomonadati</taxon>
        <taxon>Lentisphaerota</taxon>
        <taxon>Oligosphaeria</taxon>
        <taxon>Oligosphaerales</taxon>
        <taxon>Oligosphaeraceae</taxon>
        <taxon>Oligosphaera</taxon>
    </lineage>
</organism>
<accession>A0AAE3VJK6</accession>
<name>A0AAE3VJK6_9BACT</name>
<proteinExistence type="predicted"/>
<evidence type="ECO:0000313" key="2">
    <source>
        <dbReference type="Proteomes" id="UP001238163"/>
    </source>
</evidence>
<gene>
    <name evidence="1" type="ORF">J3R75_003608</name>
</gene>
<keyword evidence="2" id="KW-1185">Reference proteome</keyword>
<dbReference type="RefSeq" id="WP_307264377.1">
    <property type="nucleotide sequence ID" value="NZ_JAUSVL010000001.1"/>
</dbReference>
<sequence length="156" mass="17637">MAVLLAVDLGLRTGLAWYRDDGRLIRCRSAHFANRGMLRRALPALWQEVPDLRQVVLEGGGDLADTWRHSAERRGIAVMVVSAEQWRDDLLFKRERRSGQQAKEHAEMLAARVMDWSGMSRVGPLRHDAAEAVLCGLWAARQIGWLDAWPDALRQG</sequence>
<dbReference type="EMBL" id="JAUSVL010000001">
    <property type="protein sequence ID" value="MDQ0291501.1"/>
    <property type="molecule type" value="Genomic_DNA"/>
</dbReference>
<evidence type="ECO:0000313" key="1">
    <source>
        <dbReference type="EMBL" id="MDQ0291501.1"/>
    </source>
</evidence>
<comment type="caution">
    <text evidence="1">The sequence shown here is derived from an EMBL/GenBank/DDBJ whole genome shotgun (WGS) entry which is preliminary data.</text>
</comment>
<dbReference type="AlphaFoldDB" id="A0AAE3VJK6"/>
<reference evidence="1" key="1">
    <citation type="submission" date="2023-07" db="EMBL/GenBank/DDBJ databases">
        <title>Genomic Encyclopedia of Type Strains, Phase IV (KMG-IV): sequencing the most valuable type-strain genomes for metagenomic binning, comparative biology and taxonomic classification.</title>
        <authorList>
            <person name="Goeker M."/>
        </authorList>
    </citation>
    <scope>NUCLEOTIDE SEQUENCE</scope>
    <source>
        <strain evidence="1">DSM 24202</strain>
    </source>
</reference>
<dbReference type="Proteomes" id="UP001238163">
    <property type="component" value="Unassembled WGS sequence"/>
</dbReference>
<protein>
    <submittedName>
        <fullName evidence="1">Uncharacterized protein</fullName>
    </submittedName>
</protein>